<keyword evidence="13" id="KW-0223">Dioxygenase</keyword>
<evidence type="ECO:0000313" key="14">
    <source>
        <dbReference type="Proteomes" id="UP000295509"/>
    </source>
</evidence>
<dbReference type="PANTHER" id="PTHR47990">
    <property type="entry name" value="2-OXOGLUTARATE (2OG) AND FE(II)-DEPENDENT OXYGENASE SUPERFAMILY PROTEIN-RELATED"/>
    <property type="match status" value="1"/>
</dbReference>
<dbReference type="EC" id="1.13.12.19" evidence="4"/>
<dbReference type="Pfam" id="PF14226">
    <property type="entry name" value="DIOX_N"/>
    <property type="match status" value="1"/>
</dbReference>
<keyword evidence="11" id="KW-0408">Iron</keyword>
<dbReference type="EC" id="1.14.20.7" evidence="3"/>
<gene>
    <name evidence="13" type="ORF">BX592_101380</name>
</gene>
<dbReference type="AlphaFoldDB" id="A0A4R8M235"/>
<keyword evidence="11" id="KW-0560">Oxidoreductase</keyword>
<protein>
    <recommendedName>
        <fullName evidence="5">2-oxoglutarate-dependent ethylene/succinate-forming enzyme</fullName>
        <ecNumber evidence="4">1.13.12.19</ecNumber>
        <ecNumber evidence="3">1.14.20.7</ecNumber>
    </recommendedName>
    <alternativeName>
        <fullName evidence="7">2-oxoglutarate dioxygenase (ethylene-forming)</fullName>
    </alternativeName>
    <alternativeName>
        <fullName evidence="8">2-oxoglutarate/L-arginine monooxygenase/decarboxylase (succinate-forming)</fullName>
    </alternativeName>
</protein>
<dbReference type="InterPro" id="IPR027443">
    <property type="entry name" value="IPNS-like_sf"/>
</dbReference>
<reference evidence="13 14" key="1">
    <citation type="submission" date="2019-03" db="EMBL/GenBank/DDBJ databases">
        <title>Genomic Encyclopedia of Type Strains, Phase III (KMG-III): the genomes of soil and plant-associated and newly described type strains.</title>
        <authorList>
            <person name="Whitman W."/>
        </authorList>
    </citation>
    <scope>NUCLEOTIDE SEQUENCE [LARGE SCALE GENOMIC DNA]</scope>
    <source>
        <strain evidence="13 14">LMG 29544</strain>
    </source>
</reference>
<proteinExistence type="inferred from homology"/>
<dbReference type="OrthoDB" id="21825at2"/>
<evidence type="ECO:0000256" key="6">
    <source>
        <dbReference type="ARBA" id="ARBA00022666"/>
    </source>
</evidence>
<dbReference type="InterPro" id="IPR005123">
    <property type="entry name" value="Oxoglu/Fe-dep_dioxygenase_dom"/>
</dbReference>
<dbReference type="InterPro" id="IPR026992">
    <property type="entry name" value="DIOX_N"/>
</dbReference>
<evidence type="ECO:0000313" key="13">
    <source>
        <dbReference type="EMBL" id="TDY54924.1"/>
    </source>
</evidence>
<evidence type="ECO:0000256" key="8">
    <source>
        <dbReference type="ARBA" id="ARBA00031282"/>
    </source>
</evidence>
<accession>A0A4R8M235</accession>
<comment type="catalytic activity">
    <reaction evidence="10">
        <text>L-arginine + 2-oxoglutarate + O2 = guanidine + L-glutamate 5-semialdehyde + succinate + CO2</text>
        <dbReference type="Rhea" id="RHEA:31535"/>
        <dbReference type="ChEBI" id="CHEBI:15379"/>
        <dbReference type="ChEBI" id="CHEBI:16526"/>
        <dbReference type="ChEBI" id="CHEBI:16810"/>
        <dbReference type="ChEBI" id="CHEBI:30031"/>
        <dbReference type="ChEBI" id="CHEBI:30087"/>
        <dbReference type="ChEBI" id="CHEBI:32682"/>
        <dbReference type="ChEBI" id="CHEBI:58066"/>
        <dbReference type="EC" id="1.14.20.7"/>
    </reaction>
</comment>
<dbReference type="Pfam" id="PF03171">
    <property type="entry name" value="2OG-FeII_Oxy"/>
    <property type="match status" value="1"/>
</dbReference>
<keyword evidence="14" id="KW-1185">Reference proteome</keyword>
<name>A0A4R8M235_9BURK</name>
<dbReference type="GO" id="GO:0009693">
    <property type="term" value="P:ethylene biosynthetic process"/>
    <property type="evidence" value="ECO:0007669"/>
    <property type="project" value="UniProtKB-KW"/>
</dbReference>
<evidence type="ECO:0000256" key="10">
    <source>
        <dbReference type="ARBA" id="ARBA00049359"/>
    </source>
</evidence>
<dbReference type="PROSITE" id="PS51471">
    <property type="entry name" value="FE2OG_OXY"/>
    <property type="match status" value="1"/>
</dbReference>
<comment type="catalytic activity">
    <reaction evidence="9">
        <text>2-oxoglutarate + O2 + 2 H(+) = ethene + 3 CO2 + H2O</text>
        <dbReference type="Rhea" id="RHEA:31523"/>
        <dbReference type="ChEBI" id="CHEBI:15377"/>
        <dbReference type="ChEBI" id="CHEBI:15378"/>
        <dbReference type="ChEBI" id="CHEBI:15379"/>
        <dbReference type="ChEBI" id="CHEBI:16526"/>
        <dbReference type="ChEBI" id="CHEBI:16810"/>
        <dbReference type="ChEBI" id="CHEBI:18153"/>
        <dbReference type="EC" id="1.13.12.19"/>
    </reaction>
</comment>
<organism evidence="13 14">
    <name type="scientific">Paraburkholderia rhizosphaerae</name>
    <dbReference type="NCBI Taxonomy" id="480658"/>
    <lineage>
        <taxon>Bacteria</taxon>
        <taxon>Pseudomonadati</taxon>
        <taxon>Pseudomonadota</taxon>
        <taxon>Betaproteobacteria</taxon>
        <taxon>Burkholderiales</taxon>
        <taxon>Burkholderiaceae</taxon>
        <taxon>Paraburkholderia</taxon>
    </lineage>
</organism>
<evidence type="ECO:0000256" key="1">
    <source>
        <dbReference type="ARBA" id="ARBA00001954"/>
    </source>
</evidence>
<keyword evidence="11" id="KW-0479">Metal-binding</keyword>
<feature type="domain" description="Fe2OG dioxygenase" evidence="12">
    <location>
        <begin position="174"/>
        <end position="284"/>
    </location>
</feature>
<keyword evidence="6" id="KW-0266">Ethylene biosynthesis</keyword>
<dbReference type="InterPro" id="IPR050231">
    <property type="entry name" value="Iron_ascorbate_oxido_reductase"/>
</dbReference>
<evidence type="ECO:0000256" key="3">
    <source>
        <dbReference type="ARBA" id="ARBA00012293"/>
    </source>
</evidence>
<evidence type="ECO:0000256" key="5">
    <source>
        <dbReference type="ARBA" id="ARBA00019045"/>
    </source>
</evidence>
<evidence type="ECO:0000256" key="11">
    <source>
        <dbReference type="RuleBase" id="RU003682"/>
    </source>
</evidence>
<dbReference type="GO" id="GO:0051213">
    <property type="term" value="F:dioxygenase activity"/>
    <property type="evidence" value="ECO:0007669"/>
    <property type="project" value="UniProtKB-KW"/>
</dbReference>
<dbReference type="GO" id="GO:0102276">
    <property type="term" value="F:2-oxoglutarate oxygenase/decarboxylase (ethylene-forming) activity"/>
    <property type="evidence" value="ECO:0007669"/>
    <property type="project" value="UniProtKB-EC"/>
</dbReference>
<dbReference type="RefSeq" id="WP_134189930.1">
    <property type="nucleotide sequence ID" value="NZ_JBHLUW010000027.1"/>
</dbReference>
<dbReference type="InterPro" id="IPR044861">
    <property type="entry name" value="IPNS-like_FE2OG_OXY"/>
</dbReference>
<evidence type="ECO:0000256" key="4">
    <source>
        <dbReference type="ARBA" id="ARBA00012531"/>
    </source>
</evidence>
<dbReference type="Proteomes" id="UP000295509">
    <property type="component" value="Unassembled WGS sequence"/>
</dbReference>
<dbReference type="SUPFAM" id="SSF51197">
    <property type="entry name" value="Clavaminate synthase-like"/>
    <property type="match status" value="1"/>
</dbReference>
<comment type="caution">
    <text evidence="13">The sequence shown here is derived from an EMBL/GenBank/DDBJ whole genome shotgun (WGS) entry which is preliminary data.</text>
</comment>
<sequence>MQVPVIDISALYEDDPNGWDQVMEQLYDAHSTVGFSILTGHGVPARMMDDLFTASARFYALPLEKKLAYRYGANLRGYLPLNTSTLIRSTLGSARKPNYSESFIVLNELDESLWRQWSGSAMGGYQVWPTEPKEFEIAVRRYRAAMTRVGEAIVRCFSCMVGLPRDGLDRYYEMPNPILRLLHYPALAARDANQFGSAPHTDYGCLTFIAQDDVGGLQIKAADGSWFDVPIIPHALVLNTGQVMEAWSGGTLKATPHRVINHPEKSRYSVGFFYDCGLNTRVMPVASMTEPMCACKPQPKTYGEHLETLLRANYSFAD</sequence>
<comment type="cofactor">
    <cofactor evidence="1">
        <name>Fe(2+)</name>
        <dbReference type="ChEBI" id="CHEBI:29033"/>
    </cofactor>
</comment>
<evidence type="ECO:0000259" key="12">
    <source>
        <dbReference type="PROSITE" id="PS51471"/>
    </source>
</evidence>
<comment type="pathway">
    <text evidence="2">Alkene biosynthesis; ethylene biosynthesis via 2-oxoglutarate.</text>
</comment>
<evidence type="ECO:0000256" key="9">
    <source>
        <dbReference type="ARBA" id="ARBA00047725"/>
    </source>
</evidence>
<dbReference type="EMBL" id="SORE01000001">
    <property type="protein sequence ID" value="TDY54924.1"/>
    <property type="molecule type" value="Genomic_DNA"/>
</dbReference>
<dbReference type="GO" id="GO:0046872">
    <property type="term" value="F:metal ion binding"/>
    <property type="evidence" value="ECO:0007669"/>
    <property type="project" value="UniProtKB-KW"/>
</dbReference>
<evidence type="ECO:0000256" key="2">
    <source>
        <dbReference type="ARBA" id="ARBA00004767"/>
    </source>
</evidence>
<dbReference type="Gene3D" id="2.60.120.330">
    <property type="entry name" value="B-lactam Antibiotic, Isopenicillin N Synthase, Chain"/>
    <property type="match status" value="1"/>
</dbReference>
<comment type="similarity">
    <text evidence="11">Belongs to the iron/ascorbate-dependent oxidoreductase family.</text>
</comment>
<evidence type="ECO:0000256" key="7">
    <source>
        <dbReference type="ARBA" id="ARBA00031011"/>
    </source>
</evidence>